<dbReference type="STRING" id="1941349.STSP1_01446"/>
<keyword evidence="8" id="KW-0238">DNA-binding</keyword>
<dbReference type="GO" id="GO:0006281">
    <property type="term" value="P:DNA repair"/>
    <property type="evidence" value="ECO:0007669"/>
    <property type="project" value="UniProtKB-KW"/>
</dbReference>
<evidence type="ECO:0000313" key="12">
    <source>
        <dbReference type="EMBL" id="ARN57051.1"/>
    </source>
</evidence>
<evidence type="ECO:0000259" key="11">
    <source>
        <dbReference type="Pfam" id="PF21445"/>
    </source>
</evidence>
<evidence type="ECO:0000256" key="2">
    <source>
        <dbReference type="ARBA" id="ARBA00022741"/>
    </source>
</evidence>
<dbReference type="GO" id="GO:0003677">
    <property type="term" value="F:DNA binding"/>
    <property type="evidence" value="ECO:0007669"/>
    <property type="project" value="UniProtKB-KW"/>
</dbReference>
<keyword evidence="4 12" id="KW-0378">Hydrolase</keyword>
<dbReference type="EC" id="3.1.-.-" evidence="12"/>
<protein>
    <submittedName>
        <fullName evidence="12">ATP-dependent helicase/deoxyribonuclease subunit B</fullName>
        <ecNumber evidence="12">3.1.-.-</ecNumber>
    </submittedName>
</protein>
<keyword evidence="6" id="KW-0269">Exonuclease</keyword>
<evidence type="ECO:0000256" key="4">
    <source>
        <dbReference type="ARBA" id="ARBA00022801"/>
    </source>
</evidence>
<keyword evidence="9" id="KW-0234">DNA repair</keyword>
<evidence type="ECO:0000256" key="5">
    <source>
        <dbReference type="ARBA" id="ARBA00022806"/>
    </source>
</evidence>
<evidence type="ECO:0000256" key="1">
    <source>
        <dbReference type="ARBA" id="ARBA00022722"/>
    </source>
</evidence>
<gene>
    <name evidence="12" type="primary">addB</name>
    <name evidence="12" type="ORF">STSP1_01446</name>
</gene>
<dbReference type="PANTHER" id="PTHR30591">
    <property type="entry name" value="RECBCD ENZYME SUBUNIT RECC"/>
    <property type="match status" value="1"/>
</dbReference>
<dbReference type="Pfam" id="PF12705">
    <property type="entry name" value="PDDEXK_1"/>
    <property type="match status" value="1"/>
</dbReference>
<feature type="domain" description="ATP-dependent helicase/deoxyribonuclease subunit B N-terminal" evidence="11">
    <location>
        <begin position="5"/>
        <end position="286"/>
    </location>
</feature>
<evidence type="ECO:0000256" key="7">
    <source>
        <dbReference type="ARBA" id="ARBA00022840"/>
    </source>
</evidence>
<organism evidence="12 13">
    <name type="scientific">Sedimentisphaera salicampi</name>
    <dbReference type="NCBI Taxonomy" id="1941349"/>
    <lineage>
        <taxon>Bacteria</taxon>
        <taxon>Pseudomonadati</taxon>
        <taxon>Planctomycetota</taxon>
        <taxon>Phycisphaerae</taxon>
        <taxon>Sedimentisphaerales</taxon>
        <taxon>Sedimentisphaeraceae</taxon>
        <taxon>Sedimentisphaera</taxon>
    </lineage>
</organism>
<dbReference type="InterPro" id="IPR011335">
    <property type="entry name" value="Restrct_endonuc-II-like"/>
</dbReference>
<evidence type="ECO:0000256" key="3">
    <source>
        <dbReference type="ARBA" id="ARBA00022763"/>
    </source>
</evidence>
<keyword evidence="2" id="KW-0547">Nucleotide-binding</keyword>
<evidence type="ECO:0000259" key="10">
    <source>
        <dbReference type="Pfam" id="PF12705"/>
    </source>
</evidence>
<dbReference type="GO" id="GO:0004386">
    <property type="term" value="F:helicase activity"/>
    <property type="evidence" value="ECO:0007669"/>
    <property type="project" value="UniProtKB-KW"/>
</dbReference>
<dbReference type="InterPro" id="IPR038726">
    <property type="entry name" value="PDDEXK_AddAB-type"/>
</dbReference>
<dbReference type="Gene3D" id="3.40.50.300">
    <property type="entry name" value="P-loop containing nucleotide triphosphate hydrolases"/>
    <property type="match status" value="4"/>
</dbReference>
<dbReference type="AlphaFoldDB" id="A0A1W6LMS0"/>
<dbReference type="GO" id="GO:0005524">
    <property type="term" value="F:ATP binding"/>
    <property type="evidence" value="ECO:0007669"/>
    <property type="project" value="UniProtKB-KW"/>
</dbReference>
<dbReference type="Proteomes" id="UP000193334">
    <property type="component" value="Chromosome"/>
</dbReference>
<dbReference type="SUPFAM" id="SSF52980">
    <property type="entry name" value="Restriction endonuclease-like"/>
    <property type="match status" value="1"/>
</dbReference>
<accession>A0A1W6LMS0</accession>
<evidence type="ECO:0000313" key="13">
    <source>
        <dbReference type="Proteomes" id="UP000193334"/>
    </source>
</evidence>
<dbReference type="PANTHER" id="PTHR30591:SF1">
    <property type="entry name" value="RECBCD ENZYME SUBUNIT RECC"/>
    <property type="match status" value="1"/>
</dbReference>
<evidence type="ECO:0000256" key="9">
    <source>
        <dbReference type="ARBA" id="ARBA00023204"/>
    </source>
</evidence>
<keyword evidence="3" id="KW-0227">DNA damage</keyword>
<evidence type="ECO:0000256" key="8">
    <source>
        <dbReference type="ARBA" id="ARBA00023125"/>
    </source>
</evidence>
<feature type="domain" description="PD-(D/E)XK endonuclease-like" evidence="10">
    <location>
        <begin position="703"/>
        <end position="1029"/>
    </location>
</feature>
<sequence length="1058" mass="119082">MNVRFVTGRSGAGKTRLCIEEIVRLLEDKNDSRKLIFLVPEQASYQIEEAVLKRCTAGAYNRLSVVSFSRLSYWILRENRSLETISKSAKRMILLRILQQNAGRLSIFSDISASRLNAEELEKLIDEFYASDLSPLDLKTAAEDLKEKQNLYTYQKFSDIAFIYDEFIKFIQNRYRDPDAYLTELVSEIPKSSFAENSLLWVDGFSGFSAAERAVLRQLAGKAEKTTITFCADPQNPNNPVFSPSNNTLARLEKDFKKAGGFDPEYIKLTSGGRWKNGSEMLKRLEEGLAAGREEPIESEEIKTASPESKRDEVVIAAEKIVSMAASGELGFEDIGIITPNISKYERHLREVFADYGIPLFIDRNQPLQEDVFAKCILTALTFITSGWKTPELSAYLKNPCSPVNFMAAVSIENQLMTRGIEGKAALNHLDSYEKLRPLLEFARVFSSCKETSIEEFTQAVEAFISSHSASESEEGFVFTEAAEKILREMNLAFKGCDIEFAELLNIFRSEVLGYNTGKIPAGREEVTAGDVSRARKPELKALFIMGALRGDFPAGRPNEGVLSELDRQSAADEGLDISRPLQEMADSEKYLNYIALTRASERLFVSFPSGSDSEGPADILRYLTPKNHKPAKNYTSLSELRLPSSVLQERLSALIASERLTLADAASQLESQEVFQRAASYDNSVELTCKTVRDFYKGRNDISVTALQDYAKCPFMFFCGRLLSLEPKRFAAFDPLTQGNFIHKVMDAVSKRLLEQGQGFELPVSDLMNLADDCIKNLMEGSREFQASDKHAEFVLETLIEKAKNLILICHKIADLSRFKLANSEVNFSSETNSLKLYEDSELCIYMEGFIDRYDLYEHTCGYKLALALDYKLSYHKRNIQQIIHGLDIQLPLYCKALEKMGFKPAGFLYIGAKPNSDSNIKIEKIADRQVKIIKTSGLINEDYWTFFESLAEKEKSCVFNLHVKKDGTLAKSTDVLSSGHFKKLLNMCLQTARDAAAKIVDGQIEVIPATTTNKLPCEYCDFWPVCRYEELFNSSKALEGKSTVDQLKTVLDERIS</sequence>
<dbReference type="InterPro" id="IPR027417">
    <property type="entry name" value="P-loop_NTPase"/>
</dbReference>
<dbReference type="RefSeq" id="WP_085755726.1">
    <property type="nucleotide sequence ID" value="NZ_CP021023.1"/>
</dbReference>
<reference evidence="13" key="1">
    <citation type="submission" date="2017-04" db="EMBL/GenBank/DDBJ databases">
        <title>Comparative genomics and description of representatives of a novel lineage of planctomycetes thriving in anoxic sediments.</title>
        <authorList>
            <person name="Spring S."/>
            <person name="Bunk B."/>
            <person name="Sproer C."/>
        </authorList>
    </citation>
    <scope>NUCLEOTIDE SEQUENCE [LARGE SCALE GENOMIC DNA]</scope>
    <source>
        <strain evidence="13">ST-PulAB-D4</strain>
    </source>
</reference>
<evidence type="ECO:0000256" key="6">
    <source>
        <dbReference type="ARBA" id="ARBA00022839"/>
    </source>
</evidence>
<keyword evidence="5 12" id="KW-0347">Helicase</keyword>
<dbReference type="GO" id="GO:0004527">
    <property type="term" value="F:exonuclease activity"/>
    <property type="evidence" value="ECO:0007669"/>
    <property type="project" value="UniProtKB-KW"/>
</dbReference>
<keyword evidence="1" id="KW-0540">Nuclease</keyword>
<dbReference type="GO" id="GO:0006310">
    <property type="term" value="P:DNA recombination"/>
    <property type="evidence" value="ECO:0007669"/>
    <property type="project" value="TreeGrafter"/>
</dbReference>
<dbReference type="Pfam" id="PF21445">
    <property type="entry name" value="ADDB_N"/>
    <property type="match status" value="1"/>
</dbReference>
<proteinExistence type="predicted"/>
<dbReference type="SUPFAM" id="SSF52540">
    <property type="entry name" value="P-loop containing nucleoside triphosphate hydrolases"/>
    <property type="match status" value="1"/>
</dbReference>
<dbReference type="KEGG" id="pbp:STSP1_01446"/>
<dbReference type="Gene3D" id="3.90.320.10">
    <property type="match status" value="1"/>
</dbReference>
<keyword evidence="13" id="KW-1185">Reference proteome</keyword>
<dbReference type="InterPro" id="IPR049035">
    <property type="entry name" value="ADDB_N"/>
</dbReference>
<name>A0A1W6LMS0_9BACT</name>
<keyword evidence="7" id="KW-0067">ATP-binding</keyword>
<dbReference type="InterPro" id="IPR011604">
    <property type="entry name" value="PDDEXK-like_dom_sf"/>
</dbReference>
<dbReference type="EMBL" id="CP021023">
    <property type="protein sequence ID" value="ARN57051.1"/>
    <property type="molecule type" value="Genomic_DNA"/>
</dbReference>